<proteinExistence type="predicted"/>
<evidence type="ECO:0000313" key="3">
    <source>
        <dbReference type="EMBL" id="CAA6806396.1"/>
    </source>
</evidence>
<feature type="region of interest" description="Disordered" evidence="1">
    <location>
        <begin position="554"/>
        <end position="586"/>
    </location>
</feature>
<feature type="compositionally biased region" description="Low complexity" evidence="1">
    <location>
        <begin position="166"/>
        <end position="179"/>
    </location>
</feature>
<protein>
    <recommendedName>
        <fullName evidence="2">Contractile injection system tube protein N-terminal domain-containing protein</fullName>
    </recommendedName>
</protein>
<evidence type="ECO:0000259" key="2">
    <source>
        <dbReference type="Pfam" id="PF19266"/>
    </source>
</evidence>
<dbReference type="AlphaFoldDB" id="A0A6S6SM99"/>
<evidence type="ECO:0000256" key="1">
    <source>
        <dbReference type="SAM" id="MobiDB-lite"/>
    </source>
</evidence>
<gene>
    <name evidence="3" type="ORF">HELGO_WM12171</name>
</gene>
<name>A0A6S6SM99_9GAMM</name>
<feature type="compositionally biased region" description="Polar residues" evidence="1">
    <location>
        <begin position="569"/>
        <end position="586"/>
    </location>
</feature>
<feature type="region of interest" description="Disordered" evidence="1">
    <location>
        <begin position="158"/>
        <end position="181"/>
    </location>
</feature>
<dbReference type="InterPro" id="IPR045361">
    <property type="entry name" value="CIS_tube_prot_N"/>
</dbReference>
<dbReference type="Pfam" id="PF19266">
    <property type="entry name" value="CIS_tube"/>
    <property type="match status" value="1"/>
</dbReference>
<reference evidence="3" key="1">
    <citation type="submission" date="2020-01" db="EMBL/GenBank/DDBJ databases">
        <authorList>
            <person name="Meier V. D."/>
            <person name="Meier V D."/>
        </authorList>
    </citation>
    <scope>NUCLEOTIDE SEQUENCE</scope>
    <source>
        <strain evidence="3">HLG_WM_MAG_07</strain>
    </source>
</reference>
<organism evidence="3">
    <name type="scientific">uncultured Thiotrichaceae bacterium</name>
    <dbReference type="NCBI Taxonomy" id="298394"/>
    <lineage>
        <taxon>Bacteria</taxon>
        <taxon>Pseudomonadati</taxon>
        <taxon>Pseudomonadota</taxon>
        <taxon>Gammaproteobacteria</taxon>
        <taxon>Thiotrichales</taxon>
        <taxon>Thiotrichaceae</taxon>
        <taxon>environmental samples</taxon>
    </lineage>
</organism>
<sequence length="628" mass="71010">MDRVAFLVEDSGEMIECLLNPEKLQWQRNSGITDVQSVHGTLSGIGLSDSPLLFTGGGSTEIELQLLFDINLQSSKPLPKDVRKLTEPLWNLTKPNNQRRTPAIVCFIWGKSMNVKGVVLDLAERLEHFTVAGIPQRSWISLRFRKVDVPLKKKATAAPLNIKNHTSSQKGKSSTQQTVKSHRLSGGILPASLTDNETANKQPSLDELVDKMLLDSGLGIHINHSLDAAKALLDQFRTALAFDFSSESQDNSDEKKSSLKTSWQNLQDTLTLVSHATGAFLLDQYSGVKDHLNTFARRVATLYQKHVDPVLTKAWETMKPLLNMLKQQAKTAWAMSKETYRRLKEKVVQAVVTGTQFMQQAYNAIKPFAKKAQHSLGGAIDTTYQHIKKALKTAFEAMKLIAHKTIEHLIEPLYAQLKQLPPLLAKAWEKGKTQVVKQGRWLLDTILHGIQYLQTASESFRFIRQQSPLEQALTRTQQLENKYAQPQAEHKVADTKKYIEHITGNILELPEKPEVKILIKDLKILQAWSVDNSIEHHKKLTQLQHIKAQLKTLQSDEQQQQENDLESVIQKNNTGKSQPSNRYTSNSERLDQVAYHYYQDASLWRRIAYANDVIDPLKLPSNLALKIP</sequence>
<dbReference type="EMBL" id="CACVAY010000030">
    <property type="protein sequence ID" value="CAA6806396.1"/>
    <property type="molecule type" value="Genomic_DNA"/>
</dbReference>
<accession>A0A6S6SM99</accession>
<feature type="domain" description="Contractile injection system tube protein N-terminal" evidence="2">
    <location>
        <begin position="11"/>
        <end position="148"/>
    </location>
</feature>